<keyword evidence="7" id="KW-0675">Receptor</keyword>
<evidence type="ECO:0000256" key="2">
    <source>
        <dbReference type="ARBA" id="ARBA00008685"/>
    </source>
</evidence>
<proteinExistence type="inferred from homology"/>
<dbReference type="EMBL" id="AJVK01000698">
    <property type="status" value="NOT_ANNOTATED_CDS"/>
    <property type="molecule type" value="Genomic_DNA"/>
</dbReference>
<name>A0A8W9BML7_PHLPP</name>
<evidence type="ECO:0000256" key="7">
    <source>
        <dbReference type="ARBA" id="ARBA00023170"/>
    </source>
</evidence>
<dbReference type="InterPro" id="IPR001320">
    <property type="entry name" value="Iontro_rcpt_C"/>
</dbReference>
<feature type="chain" id="PRO_5036466737" description="Ionotropic receptor" evidence="10">
    <location>
        <begin position="19"/>
        <end position="631"/>
    </location>
</feature>
<evidence type="ECO:0000259" key="11">
    <source>
        <dbReference type="Pfam" id="PF00060"/>
    </source>
</evidence>
<comment type="similarity">
    <text evidence="2">Belongs to the glutamate-gated ion channel (TC 1.A.10.1) family.</text>
</comment>
<accession>A0A8W9BML7</accession>
<feature type="transmembrane region" description="Helical" evidence="9">
    <location>
        <begin position="413"/>
        <end position="437"/>
    </location>
</feature>
<evidence type="ECO:0000256" key="1">
    <source>
        <dbReference type="ARBA" id="ARBA00004651"/>
    </source>
</evidence>
<keyword evidence="4 9" id="KW-0812">Transmembrane</keyword>
<evidence type="ECO:0000256" key="4">
    <source>
        <dbReference type="ARBA" id="ARBA00022692"/>
    </source>
</evidence>
<sequence length="631" mass="73378">MNSAWIICFSIIFLVVRTNIFTACENRVRKYKIPEENFKNPLSKLLGYIVMDFYSVETYKVTITRISENRRSALIQSGIVNEVLYDINGSTLVRLDEYPIIPTSITQFYNIFLVDSYQSFRKIFYGNSTKAFDFSGYYTIVLTNIEKNHTDFVTRVLNECWKLHMINVNVVTYDSNNLDRALMMTYFPFTANHCEEVNPVLSAIFENDTVRKSLTIFPDKLHNFHGCNLTVGTLQFPPFMMIIPKGNGTYYFDGLEGNILRALAEHLNFSINHKTHKELWGRNNGENSSGLFGMLCRGEVNFTIGAFATSAIRESCFTSTFSYKYTSLTLMIPPGRPYTALEELLMPFHLSVWICIFGILITTTSVVVLAKFWKPQKRSFIFGHGNNYPFISSINIFLGGSLRNTPRRNFARFLLMMWILLSLVLRSSYQAVLFGFLKEQRNFSAINSLDEMQKEGFKIYGVAVAADYFLESMMQYRNMYVPTTIEEVQKYRMQTMNYDFKGAVLTNEYMAAYMNKQYSKQNIMFYTLKPPILQLLFSILLRQDSYLTKLFNGELMKLWDSGLIQKWSSLFDDSMYLKETSDYVPGPLSLYQLRGIFTMYLFLIIISFLFFLLELLSRKSRLMKKLCNFLN</sequence>
<dbReference type="GO" id="GO:0015276">
    <property type="term" value="F:ligand-gated monoatomic ion channel activity"/>
    <property type="evidence" value="ECO:0007669"/>
    <property type="project" value="InterPro"/>
</dbReference>
<keyword evidence="6 9" id="KW-0472">Membrane</keyword>
<dbReference type="SUPFAM" id="SSF53850">
    <property type="entry name" value="Periplasmic binding protein-like II"/>
    <property type="match status" value="1"/>
</dbReference>
<dbReference type="EnsemblMetazoa" id="PPAI013315-RA">
    <property type="protein sequence ID" value="PPAI013315-PA"/>
    <property type="gene ID" value="PPAI013315"/>
</dbReference>
<dbReference type="AlphaFoldDB" id="A0A8W9BML7"/>
<dbReference type="InterPro" id="IPR056198">
    <property type="entry name" value="LBD_receptor"/>
</dbReference>
<dbReference type="Proteomes" id="UP000092462">
    <property type="component" value="Unassembled WGS sequence"/>
</dbReference>
<dbReference type="GO" id="GO:0005886">
    <property type="term" value="C:plasma membrane"/>
    <property type="evidence" value="ECO:0007669"/>
    <property type="project" value="UniProtKB-SubCell"/>
</dbReference>
<dbReference type="PANTHER" id="PTHR42643">
    <property type="entry name" value="IONOTROPIC RECEPTOR 20A-RELATED"/>
    <property type="match status" value="1"/>
</dbReference>
<dbReference type="Pfam" id="PF00060">
    <property type="entry name" value="Lig_chan"/>
    <property type="match status" value="1"/>
</dbReference>
<dbReference type="VEuPathDB" id="VectorBase:PPAPM1_006883"/>
<evidence type="ECO:0000256" key="3">
    <source>
        <dbReference type="ARBA" id="ARBA00022475"/>
    </source>
</evidence>
<keyword evidence="5 9" id="KW-1133">Transmembrane helix</keyword>
<evidence type="ECO:0000256" key="8">
    <source>
        <dbReference type="ARBA" id="ARBA00023180"/>
    </source>
</evidence>
<feature type="domain" description="Putative ionotropic receptor ligand binding" evidence="12">
    <location>
        <begin position="34"/>
        <end position="223"/>
    </location>
</feature>
<dbReference type="PANTHER" id="PTHR42643:SF30">
    <property type="entry name" value="IONOTROPIC RECEPTOR 40A-RELATED"/>
    <property type="match status" value="1"/>
</dbReference>
<comment type="subcellular location">
    <subcellularLocation>
        <location evidence="1">Cell membrane</location>
        <topology evidence="1">Multi-pass membrane protein</topology>
    </subcellularLocation>
</comment>
<evidence type="ECO:0000313" key="14">
    <source>
        <dbReference type="Proteomes" id="UP000092462"/>
    </source>
</evidence>
<dbReference type="GO" id="GO:0050906">
    <property type="term" value="P:detection of stimulus involved in sensory perception"/>
    <property type="evidence" value="ECO:0007669"/>
    <property type="project" value="UniProtKB-ARBA"/>
</dbReference>
<evidence type="ECO:0000256" key="5">
    <source>
        <dbReference type="ARBA" id="ARBA00022989"/>
    </source>
</evidence>
<evidence type="ECO:0000256" key="9">
    <source>
        <dbReference type="SAM" id="Phobius"/>
    </source>
</evidence>
<evidence type="ECO:0000313" key="13">
    <source>
        <dbReference type="EnsemblMetazoa" id="PPAI013315-PA"/>
    </source>
</evidence>
<feature type="transmembrane region" description="Helical" evidence="9">
    <location>
        <begin position="597"/>
        <end position="616"/>
    </location>
</feature>
<feature type="domain" description="Ionotropic glutamate receptor C-terminal" evidence="11">
    <location>
        <begin position="350"/>
        <end position="600"/>
    </location>
</feature>
<keyword evidence="8" id="KW-0325">Glycoprotein</keyword>
<feature type="transmembrane region" description="Helical" evidence="9">
    <location>
        <begin position="350"/>
        <end position="370"/>
    </location>
</feature>
<dbReference type="Pfam" id="PF24061">
    <property type="entry name" value="LBD_receptor"/>
    <property type="match status" value="1"/>
</dbReference>
<feature type="signal peptide" evidence="10">
    <location>
        <begin position="1"/>
        <end position="18"/>
    </location>
</feature>
<dbReference type="Gene3D" id="1.10.287.70">
    <property type="match status" value="1"/>
</dbReference>
<protein>
    <recommendedName>
        <fullName evidence="15">Ionotropic receptor</fullName>
    </recommendedName>
</protein>
<evidence type="ECO:0008006" key="15">
    <source>
        <dbReference type="Google" id="ProtNLM"/>
    </source>
</evidence>
<dbReference type="InterPro" id="IPR052192">
    <property type="entry name" value="Insect_Ionotropic_Sensory_Rcpt"/>
</dbReference>
<reference evidence="13" key="1">
    <citation type="submission" date="2022-08" db="UniProtKB">
        <authorList>
            <consortium name="EnsemblMetazoa"/>
        </authorList>
    </citation>
    <scope>IDENTIFICATION</scope>
    <source>
        <strain evidence="13">Israel</strain>
    </source>
</reference>
<evidence type="ECO:0000259" key="12">
    <source>
        <dbReference type="Pfam" id="PF24061"/>
    </source>
</evidence>
<keyword evidence="3" id="KW-1003">Cell membrane</keyword>
<keyword evidence="10" id="KW-0732">Signal</keyword>
<evidence type="ECO:0000256" key="6">
    <source>
        <dbReference type="ARBA" id="ARBA00023136"/>
    </source>
</evidence>
<keyword evidence="14" id="KW-1185">Reference proteome</keyword>
<evidence type="ECO:0000256" key="10">
    <source>
        <dbReference type="SAM" id="SignalP"/>
    </source>
</evidence>
<dbReference type="Gene3D" id="3.40.190.10">
    <property type="entry name" value="Periplasmic binding protein-like II"/>
    <property type="match status" value="1"/>
</dbReference>
<organism evidence="13 14">
    <name type="scientific">Phlebotomus papatasi</name>
    <name type="common">Sandfly</name>
    <dbReference type="NCBI Taxonomy" id="29031"/>
    <lineage>
        <taxon>Eukaryota</taxon>
        <taxon>Metazoa</taxon>
        <taxon>Ecdysozoa</taxon>
        <taxon>Arthropoda</taxon>
        <taxon>Hexapoda</taxon>
        <taxon>Insecta</taxon>
        <taxon>Pterygota</taxon>
        <taxon>Neoptera</taxon>
        <taxon>Endopterygota</taxon>
        <taxon>Diptera</taxon>
        <taxon>Nematocera</taxon>
        <taxon>Psychodoidea</taxon>
        <taxon>Psychodidae</taxon>
        <taxon>Phlebotomus</taxon>
        <taxon>Phlebotomus</taxon>
    </lineage>
</organism>